<dbReference type="SMART" id="SM00421">
    <property type="entry name" value="HTH_LUXR"/>
    <property type="match status" value="1"/>
</dbReference>
<dbReference type="InterPro" id="IPR000792">
    <property type="entry name" value="Tscrpt_reg_LuxR_C"/>
</dbReference>
<dbReference type="RefSeq" id="WP_193465335.1">
    <property type="nucleotide sequence ID" value="NZ_AP022562.1"/>
</dbReference>
<keyword evidence="1" id="KW-0805">Transcription regulation</keyword>
<accession>A0A7I7JR01</accession>
<dbReference type="InterPro" id="IPR016032">
    <property type="entry name" value="Sig_transdc_resp-reg_C-effctor"/>
</dbReference>
<evidence type="ECO:0000256" key="3">
    <source>
        <dbReference type="ARBA" id="ARBA00023163"/>
    </source>
</evidence>
<keyword evidence="6" id="KW-1185">Reference proteome</keyword>
<proteinExistence type="predicted"/>
<dbReference type="Proteomes" id="UP000466997">
    <property type="component" value="Chromosome"/>
</dbReference>
<evidence type="ECO:0000259" key="4">
    <source>
        <dbReference type="PROSITE" id="PS50043"/>
    </source>
</evidence>
<dbReference type="SUPFAM" id="SSF46894">
    <property type="entry name" value="C-terminal effector domain of the bipartite response regulators"/>
    <property type="match status" value="1"/>
</dbReference>
<dbReference type="PROSITE" id="PS50043">
    <property type="entry name" value="HTH_LUXR_2"/>
    <property type="match status" value="1"/>
</dbReference>
<dbReference type="InterPro" id="IPR036388">
    <property type="entry name" value="WH-like_DNA-bd_sf"/>
</dbReference>
<evidence type="ECO:0000256" key="1">
    <source>
        <dbReference type="ARBA" id="ARBA00023015"/>
    </source>
</evidence>
<evidence type="ECO:0000313" key="5">
    <source>
        <dbReference type="EMBL" id="BBX14315.1"/>
    </source>
</evidence>
<dbReference type="Gene3D" id="1.10.10.10">
    <property type="entry name" value="Winged helix-like DNA-binding domain superfamily/Winged helix DNA-binding domain"/>
    <property type="match status" value="1"/>
</dbReference>
<dbReference type="CDD" id="cd06170">
    <property type="entry name" value="LuxR_C_like"/>
    <property type="match status" value="1"/>
</dbReference>
<dbReference type="GO" id="GO:0003677">
    <property type="term" value="F:DNA binding"/>
    <property type="evidence" value="ECO:0007669"/>
    <property type="project" value="UniProtKB-KW"/>
</dbReference>
<protein>
    <submittedName>
        <fullName evidence="5">LuxR family transcriptional regulator</fullName>
    </submittedName>
</protein>
<evidence type="ECO:0000256" key="2">
    <source>
        <dbReference type="ARBA" id="ARBA00023125"/>
    </source>
</evidence>
<dbReference type="PANTHER" id="PTHR44688">
    <property type="entry name" value="DNA-BINDING TRANSCRIPTIONAL ACTIVATOR DEVR_DOSR"/>
    <property type="match status" value="1"/>
</dbReference>
<sequence>MSGIDDFSQLISKIYSAVLAPEQWNEAVAAIARAFDAHASSLVYSDNGCRTLKHTQMPAATAQAYAAYYQRLDHVFSAVEAGPLGAVRTGAELMWPHQQCEFQADWAQPNGLYDGLFVRLTAGPPVTSLGIANVRRPERFDSPEHVEMVHLLIPHLQQALRIQGRLHDLDHRSDDLAQASETVSHGIVIVERGRSVYANVAADRILCAGDGLRVENGRIRAEASGADAQLQRSIDRAAELGDGDTWGGSFLCPRRSGRRPYVVHVLPVHPNCVAAPVSGRSMVIIVDPEREAAPPALLLRRLYGLTKSEAQVALLAMRGEGLNPIAEKLSISLTTVRTHLRHVFEKTGIHRQAELVRILVTLDPATPLR</sequence>
<evidence type="ECO:0000313" key="6">
    <source>
        <dbReference type="Proteomes" id="UP000466997"/>
    </source>
</evidence>
<keyword evidence="2" id="KW-0238">DNA-binding</keyword>
<feature type="domain" description="HTH luxR-type" evidence="4">
    <location>
        <begin position="298"/>
        <end position="363"/>
    </location>
</feature>
<name>A0A7I7JR01_9MYCO</name>
<gene>
    <name evidence="5" type="ORF">MNVM_33960</name>
</gene>
<dbReference type="GO" id="GO:0006355">
    <property type="term" value="P:regulation of DNA-templated transcription"/>
    <property type="evidence" value="ECO:0007669"/>
    <property type="project" value="InterPro"/>
</dbReference>
<dbReference type="Pfam" id="PF00196">
    <property type="entry name" value="GerE"/>
    <property type="match status" value="1"/>
</dbReference>
<dbReference type="PANTHER" id="PTHR44688:SF16">
    <property type="entry name" value="DNA-BINDING TRANSCRIPTIONAL ACTIVATOR DEVR_DOSR"/>
    <property type="match status" value="1"/>
</dbReference>
<organism evidence="5 6">
    <name type="scientific">Mycobacterium novum</name>
    <dbReference type="NCBI Taxonomy" id="2492438"/>
    <lineage>
        <taxon>Bacteria</taxon>
        <taxon>Bacillati</taxon>
        <taxon>Actinomycetota</taxon>
        <taxon>Actinomycetes</taxon>
        <taxon>Mycobacteriales</taxon>
        <taxon>Mycobacteriaceae</taxon>
        <taxon>Mycobacterium</taxon>
    </lineage>
</organism>
<dbReference type="PRINTS" id="PR00038">
    <property type="entry name" value="HTHLUXR"/>
</dbReference>
<reference evidence="5 6" key="1">
    <citation type="journal article" date="2019" name="Emerg. Microbes Infect.">
        <title>Comprehensive subspecies identification of 175 nontuberculous mycobacteria species based on 7547 genomic profiles.</title>
        <authorList>
            <person name="Matsumoto Y."/>
            <person name="Kinjo T."/>
            <person name="Motooka D."/>
            <person name="Nabeya D."/>
            <person name="Jung N."/>
            <person name="Uechi K."/>
            <person name="Horii T."/>
            <person name="Iida T."/>
            <person name="Fujita J."/>
            <person name="Nakamura S."/>
        </authorList>
    </citation>
    <scope>NUCLEOTIDE SEQUENCE [LARGE SCALE GENOMIC DNA]</scope>
    <source>
        <strain evidence="5 6">JCM 6391</strain>
    </source>
</reference>
<dbReference type="AlphaFoldDB" id="A0A7I7JR01"/>
<dbReference type="KEGG" id="mnm:MNVM_33960"/>
<keyword evidence="3" id="KW-0804">Transcription</keyword>
<dbReference type="EMBL" id="AP022562">
    <property type="protein sequence ID" value="BBX14315.1"/>
    <property type="molecule type" value="Genomic_DNA"/>
</dbReference>